<evidence type="ECO:0008006" key="5">
    <source>
        <dbReference type="Google" id="ProtNLM"/>
    </source>
</evidence>
<dbReference type="GeneID" id="87844011"/>
<keyword evidence="2" id="KW-0812">Transmembrane</keyword>
<feature type="compositionally biased region" description="Gly residues" evidence="1">
    <location>
        <begin position="424"/>
        <end position="433"/>
    </location>
</feature>
<feature type="transmembrane region" description="Helical" evidence="2">
    <location>
        <begin position="55"/>
        <end position="73"/>
    </location>
</feature>
<dbReference type="AlphaFoldDB" id="A0AAE0HPX8"/>
<reference evidence="3" key="2">
    <citation type="submission" date="2023-06" db="EMBL/GenBank/DDBJ databases">
        <authorList>
            <consortium name="Lawrence Berkeley National Laboratory"/>
            <person name="Haridas S."/>
            <person name="Hensen N."/>
            <person name="Bonometti L."/>
            <person name="Westerberg I."/>
            <person name="Brannstrom I.O."/>
            <person name="Guillou S."/>
            <person name="Cros-Aarteil S."/>
            <person name="Calhoun S."/>
            <person name="Kuo A."/>
            <person name="Mondo S."/>
            <person name="Pangilinan J."/>
            <person name="Riley R."/>
            <person name="Labutti K."/>
            <person name="Andreopoulos B."/>
            <person name="Lipzen A."/>
            <person name="Chen C."/>
            <person name="Yanf M."/>
            <person name="Daum C."/>
            <person name="Ng V."/>
            <person name="Clum A."/>
            <person name="Steindorff A."/>
            <person name="Ohm R."/>
            <person name="Martin F."/>
            <person name="Silar P."/>
            <person name="Natvig D."/>
            <person name="Lalanne C."/>
            <person name="Gautier V."/>
            <person name="Ament-Velasquez S.L."/>
            <person name="Kruys A."/>
            <person name="Hutchinson M.I."/>
            <person name="Powell A.J."/>
            <person name="Barry K."/>
            <person name="Miller A.N."/>
            <person name="Grigoriev I.V."/>
            <person name="Debuchy R."/>
            <person name="Gladieux P."/>
            <person name="Thoren M.H."/>
            <person name="Johannesson H."/>
        </authorList>
    </citation>
    <scope>NUCLEOTIDE SEQUENCE</scope>
    <source>
        <strain evidence="3">CBS 168.71</strain>
    </source>
</reference>
<feature type="compositionally biased region" description="Polar residues" evidence="1">
    <location>
        <begin position="299"/>
        <end position="316"/>
    </location>
</feature>
<keyword evidence="2" id="KW-0472">Membrane</keyword>
<name>A0AAE0HPX8_9PEZI</name>
<evidence type="ECO:0000256" key="2">
    <source>
        <dbReference type="SAM" id="Phobius"/>
    </source>
</evidence>
<feature type="transmembrane region" description="Helical" evidence="2">
    <location>
        <begin position="20"/>
        <end position="43"/>
    </location>
</feature>
<organism evidence="3 4">
    <name type="scientific">Chaetomium fimeti</name>
    <dbReference type="NCBI Taxonomy" id="1854472"/>
    <lineage>
        <taxon>Eukaryota</taxon>
        <taxon>Fungi</taxon>
        <taxon>Dikarya</taxon>
        <taxon>Ascomycota</taxon>
        <taxon>Pezizomycotina</taxon>
        <taxon>Sordariomycetes</taxon>
        <taxon>Sordariomycetidae</taxon>
        <taxon>Sordariales</taxon>
        <taxon>Chaetomiaceae</taxon>
        <taxon>Chaetomium</taxon>
    </lineage>
</organism>
<comment type="caution">
    <text evidence="3">The sequence shown here is derived from an EMBL/GenBank/DDBJ whole genome shotgun (WGS) entry which is preliminary data.</text>
</comment>
<dbReference type="RefSeq" id="XP_062664106.1">
    <property type="nucleotide sequence ID" value="XM_062807063.1"/>
</dbReference>
<feature type="compositionally biased region" description="Low complexity" evidence="1">
    <location>
        <begin position="217"/>
        <end position="231"/>
    </location>
</feature>
<accession>A0AAE0HPX8</accession>
<feature type="compositionally biased region" description="Basic and acidic residues" evidence="1">
    <location>
        <begin position="350"/>
        <end position="360"/>
    </location>
</feature>
<feature type="region of interest" description="Disordered" evidence="1">
    <location>
        <begin position="197"/>
        <end position="244"/>
    </location>
</feature>
<evidence type="ECO:0000313" key="4">
    <source>
        <dbReference type="Proteomes" id="UP001278766"/>
    </source>
</evidence>
<evidence type="ECO:0000256" key="1">
    <source>
        <dbReference type="SAM" id="MobiDB-lite"/>
    </source>
</evidence>
<dbReference type="Proteomes" id="UP001278766">
    <property type="component" value="Unassembled WGS sequence"/>
</dbReference>
<sequence length="494" mass="52446">MPPVVRDTLSLRPRGFYSYAFLATRIAQIICLAVITGIIGHFIHIVTRGRQPAPVNLIVVILFTSAALTWTLFSWNGYSRRYLAYAATWGVDLVFLIPFVALAIILGLPMADSNCSAVTKNGKFEITAPPGSSVGRVNFPKDGRSSCVKMFVVWVLLIVVSVLFAVSALSVGFLHLGEKQLEKAIFAVKDEPRAGSGGGFYDQGMNDSRGRGFAPTPRAYPGPGEGAAYGYNNSQPRPSIGEDRLNLNRPVTVAPARAGNRAYGGGPVYEEPLGQPEAARMPRLHPDEAPQMVAFGNEQGTQNMETNGGWSKSVPSNKIKDGSSPARPGGLGNMTMSSARGQPQRSNMRPRIDKTARGSDDGFIPGASLAPQPASFGKAPIGNEPAPMHSAANRENGRQGRGLSNDDRQYSGDATSTGLNPKGGVVGASGGPWSGSDAARSPHESLIPKPLTVGGSGMSARERVREKSTESGWWGALDSVISRPQAEYDPSNVL</sequence>
<dbReference type="EMBL" id="JAUEPN010000001">
    <property type="protein sequence ID" value="KAK3300592.1"/>
    <property type="molecule type" value="Genomic_DNA"/>
</dbReference>
<protein>
    <recommendedName>
        <fullName evidence="5">MARVEL domain-containing protein</fullName>
    </recommendedName>
</protein>
<reference evidence="3" key="1">
    <citation type="journal article" date="2023" name="Mol. Phylogenet. Evol.">
        <title>Genome-scale phylogeny and comparative genomics of the fungal order Sordariales.</title>
        <authorList>
            <person name="Hensen N."/>
            <person name="Bonometti L."/>
            <person name="Westerberg I."/>
            <person name="Brannstrom I.O."/>
            <person name="Guillou S."/>
            <person name="Cros-Aarteil S."/>
            <person name="Calhoun S."/>
            <person name="Haridas S."/>
            <person name="Kuo A."/>
            <person name="Mondo S."/>
            <person name="Pangilinan J."/>
            <person name="Riley R."/>
            <person name="LaButti K."/>
            <person name="Andreopoulos B."/>
            <person name="Lipzen A."/>
            <person name="Chen C."/>
            <person name="Yan M."/>
            <person name="Daum C."/>
            <person name="Ng V."/>
            <person name="Clum A."/>
            <person name="Steindorff A."/>
            <person name="Ohm R.A."/>
            <person name="Martin F."/>
            <person name="Silar P."/>
            <person name="Natvig D.O."/>
            <person name="Lalanne C."/>
            <person name="Gautier V."/>
            <person name="Ament-Velasquez S.L."/>
            <person name="Kruys A."/>
            <person name="Hutchinson M.I."/>
            <person name="Powell A.J."/>
            <person name="Barry K."/>
            <person name="Miller A.N."/>
            <person name="Grigoriev I.V."/>
            <person name="Debuchy R."/>
            <person name="Gladieux P."/>
            <person name="Hiltunen Thoren M."/>
            <person name="Johannesson H."/>
        </authorList>
    </citation>
    <scope>NUCLEOTIDE SEQUENCE</scope>
    <source>
        <strain evidence="3">CBS 168.71</strain>
    </source>
</reference>
<proteinExistence type="predicted"/>
<keyword evidence="2" id="KW-1133">Transmembrane helix</keyword>
<gene>
    <name evidence="3" type="ORF">B0H64DRAFT_448899</name>
</gene>
<feature type="transmembrane region" description="Helical" evidence="2">
    <location>
        <begin position="93"/>
        <end position="111"/>
    </location>
</feature>
<feature type="compositionally biased region" description="Polar residues" evidence="1">
    <location>
        <begin position="334"/>
        <end position="347"/>
    </location>
</feature>
<evidence type="ECO:0000313" key="3">
    <source>
        <dbReference type="EMBL" id="KAK3300592.1"/>
    </source>
</evidence>
<feature type="transmembrane region" description="Helical" evidence="2">
    <location>
        <begin position="151"/>
        <end position="176"/>
    </location>
</feature>
<feature type="compositionally biased region" description="Basic and acidic residues" evidence="1">
    <location>
        <begin position="460"/>
        <end position="469"/>
    </location>
</feature>
<keyword evidence="4" id="KW-1185">Reference proteome</keyword>
<feature type="region of interest" description="Disordered" evidence="1">
    <location>
        <begin position="299"/>
        <end position="479"/>
    </location>
</feature>